<accession>A0ACC3BTJ9</accession>
<reference evidence="1" key="1">
    <citation type="submission" date="2019-11" db="EMBL/GenBank/DDBJ databases">
        <title>Nori genome reveals adaptations in red seaweeds to the harsh intertidal environment.</title>
        <authorList>
            <person name="Wang D."/>
            <person name="Mao Y."/>
        </authorList>
    </citation>
    <scope>NUCLEOTIDE SEQUENCE</scope>
    <source>
        <tissue evidence="1">Gametophyte</tissue>
    </source>
</reference>
<protein>
    <submittedName>
        <fullName evidence="1">Uncharacterized protein</fullName>
    </submittedName>
</protein>
<comment type="caution">
    <text evidence="1">The sequence shown here is derived from an EMBL/GenBank/DDBJ whole genome shotgun (WGS) entry which is preliminary data.</text>
</comment>
<sequence>MPLRVAAVPSAAAADGMDLERAGSFYSFCGGPSASAAAAAGRKALIDLRLWLKQLRPPVLMSLLRGGPGVSALLVTSSLQRRAQLPVMVQNVFIGLRVWLRQLRPPVLIGCWGRGMWSCLAAAGGRWCGLRSCRCSGGVRSAAAPAGCSS</sequence>
<name>A0ACC3BTJ9_PYRYE</name>
<keyword evidence="2" id="KW-1185">Reference proteome</keyword>
<proteinExistence type="predicted"/>
<organism evidence="1 2">
    <name type="scientific">Pyropia yezoensis</name>
    <name type="common">Susabi-nori</name>
    <name type="synonym">Porphyra yezoensis</name>
    <dbReference type="NCBI Taxonomy" id="2788"/>
    <lineage>
        <taxon>Eukaryota</taxon>
        <taxon>Rhodophyta</taxon>
        <taxon>Bangiophyceae</taxon>
        <taxon>Bangiales</taxon>
        <taxon>Bangiaceae</taxon>
        <taxon>Pyropia</taxon>
    </lineage>
</organism>
<gene>
    <name evidence="1" type="ORF">I4F81_003963</name>
</gene>
<evidence type="ECO:0000313" key="2">
    <source>
        <dbReference type="Proteomes" id="UP000798662"/>
    </source>
</evidence>
<dbReference type="Proteomes" id="UP000798662">
    <property type="component" value="Chromosome 1"/>
</dbReference>
<evidence type="ECO:0000313" key="1">
    <source>
        <dbReference type="EMBL" id="KAK1861379.1"/>
    </source>
</evidence>
<dbReference type="EMBL" id="CM020618">
    <property type="protein sequence ID" value="KAK1861379.1"/>
    <property type="molecule type" value="Genomic_DNA"/>
</dbReference>